<dbReference type="PATRIC" id="fig|455.5.peg.448"/>
<evidence type="ECO:0000256" key="1">
    <source>
        <dbReference type="SAM" id="MobiDB-lite"/>
    </source>
</evidence>
<evidence type="ECO:0000313" key="2">
    <source>
        <dbReference type="EMBL" id="KTD11229.1"/>
    </source>
</evidence>
<name>A0A0W0UUE2_9GAMM</name>
<dbReference type="Proteomes" id="UP000093336">
    <property type="component" value="Unassembled WGS sequence"/>
</dbReference>
<sequence>MPTVISPSQALLLLIDKYSNSPLILEQLKKWYIGGIKPADHSQFADYLKDPLFSKYQVSMDSRVINDDTTRRYFETHLAYRTIKDQIDKISIKSLQKHFKNLKESLPKVEEHPDNKKLIASLIALEGEIPDFEDDTVKEYATYIKRINNGELFNIDTQTDTLRKEYFSDPTLQKLQHFFDDENKDRTFTPQQRDKIKLIVQIAFLGVISAWNRQDLPLNIYHHGIFANENRGKVPKVDPERRKDNKQSSTRNSALGLLRGENPIPRDDIAFAMTGDAPSYLKPSDQAAFDEEAQWVQSNYELLVHPFSNAISGTMLCQLRNLVDLRNKGWGIFTSSREEFNQFSRLFTVVMLYGSGGHSLLEFIAPLDVQEVKDEFPALLISDKPITLESMFYTENQNAFNAALNETIHYNKEILKRREMLQEIDRNIDGHKLERDKEKLFHECMESRVKKLFFALSKQQVAMSFFEGIENDLKEKKADILRSIQLEDYNNLRPLIMASIDVVISAAEKNIIKIITDKRINEFDVIASEKLAELRPEISETTIDRIKSDLQRQRDKMLNGTPLIDEDKFHPQVEECINKTVYISCEIESIHKELEKLEAHINRNPSFLNSRVRSMGTSKLKEIMQKQEKIKEIKALLSNPHESNPAIRLADAKAEFTRSEAMLAKHSGKSIDLLFLKFKSIIKTDEEKQFSEIKEKFQGARL</sequence>
<organism evidence="2 4">
    <name type="scientific">Legionella jamestowniensis</name>
    <dbReference type="NCBI Taxonomy" id="455"/>
    <lineage>
        <taxon>Bacteria</taxon>
        <taxon>Pseudomonadati</taxon>
        <taxon>Pseudomonadota</taxon>
        <taxon>Gammaproteobacteria</taxon>
        <taxon>Legionellales</taxon>
        <taxon>Legionellaceae</taxon>
        <taxon>Legionella</taxon>
    </lineage>
</organism>
<keyword evidence="5" id="KW-1185">Reference proteome</keyword>
<dbReference type="OrthoDB" id="5652986at2"/>
<proteinExistence type="predicted"/>
<accession>A0A0W0UUE2</accession>
<dbReference type="RefSeq" id="WP_058448489.1">
    <property type="nucleotide sequence ID" value="NZ_CAAAJF010000004.1"/>
</dbReference>
<comment type="caution">
    <text evidence="2">The sequence shown here is derived from an EMBL/GenBank/DDBJ whole genome shotgun (WGS) entry which is preliminary data.</text>
</comment>
<evidence type="ECO:0000313" key="4">
    <source>
        <dbReference type="Proteomes" id="UP000054715"/>
    </source>
</evidence>
<dbReference type="Proteomes" id="UP000054715">
    <property type="component" value="Unassembled WGS sequence"/>
</dbReference>
<feature type="region of interest" description="Disordered" evidence="1">
    <location>
        <begin position="231"/>
        <end position="261"/>
    </location>
</feature>
<dbReference type="EMBL" id="LNYG01000008">
    <property type="protein sequence ID" value="KTD11229.1"/>
    <property type="molecule type" value="Genomic_DNA"/>
</dbReference>
<reference evidence="2 4" key="1">
    <citation type="submission" date="2015-11" db="EMBL/GenBank/DDBJ databases">
        <title>Genomic analysis of 38 Legionella species identifies large and diverse effector repertoires.</title>
        <authorList>
            <person name="Burstein D."/>
            <person name="Amaro F."/>
            <person name="Zusman T."/>
            <person name="Lifshitz Z."/>
            <person name="Cohen O."/>
            <person name="Gilbert J.A."/>
            <person name="Pupko T."/>
            <person name="Shuman H.A."/>
            <person name="Segal G."/>
        </authorList>
    </citation>
    <scope>NUCLEOTIDE SEQUENCE [LARGE SCALE GENOMIC DNA]</scope>
    <source>
        <strain evidence="2 4">JA-26-G1-E2</strain>
    </source>
</reference>
<evidence type="ECO:0000313" key="3">
    <source>
        <dbReference type="EMBL" id="OCH98088.1"/>
    </source>
</evidence>
<dbReference type="EMBL" id="LYOZ01000017">
    <property type="protein sequence ID" value="OCH98088.1"/>
    <property type="molecule type" value="Genomic_DNA"/>
</dbReference>
<feature type="compositionally biased region" description="Basic and acidic residues" evidence="1">
    <location>
        <begin position="231"/>
        <end position="246"/>
    </location>
</feature>
<protein>
    <submittedName>
        <fullName evidence="2">Uncharacterized protein</fullName>
    </submittedName>
</protein>
<evidence type="ECO:0000313" key="5">
    <source>
        <dbReference type="Proteomes" id="UP000093336"/>
    </source>
</evidence>
<dbReference type="AlphaFoldDB" id="A0A0W0UUE2"/>
<reference evidence="3 5" key="2">
    <citation type="submission" date="2016-05" db="EMBL/GenBank/DDBJ databases">
        <authorList>
            <person name="Prochazka B."/>
            <person name="Indra A."/>
            <person name="Hasenberger P."/>
            <person name="Blaschitz M."/>
            <person name="Wagner L."/>
            <person name="Wewalka G."/>
            <person name="Sorschag S."/>
            <person name="Schmid D."/>
            <person name="Ruppitsch W."/>
        </authorList>
    </citation>
    <scope>NUCLEOTIDE SEQUENCE [LARGE SCALE GENOMIC DNA]</scope>
    <source>
        <strain evidence="3 5">974010_12</strain>
    </source>
</reference>
<gene>
    <name evidence="3" type="ORF">A8135_13080</name>
    <name evidence="2" type="ORF">Ljam_0423</name>
</gene>